<gene>
    <name evidence="6" type="ORF">BN1204_007320</name>
    <name evidence="5" type="ORF">NCLIV_007320</name>
</gene>
<protein>
    <submittedName>
        <fullName evidence="5">Pentatricopeptide repeat-containing protein At5g55840, related</fullName>
    </submittedName>
</protein>
<dbReference type="OMA" id="EYLWEEM"/>
<feature type="compositionally biased region" description="Low complexity" evidence="3">
    <location>
        <begin position="379"/>
        <end position="392"/>
    </location>
</feature>
<dbReference type="GeneID" id="13446322"/>
<sequence length="1844" mass="193432">MASIPSCAGEEPGSQEGVLSASVKAAALLDQLLQGLGEEEKRVAGVVLKHCLSTLSEADSGAKGREDGAQSCDNSTPTAEEHDESEKCMRLSAAKLARADRAESRAEKDLFLSAAAALRHHLRPVASRHPAPGTSAERRGPCCSACSSPACGRVPRPAPQQNAGLPSLCDCACPAAVERTLRGVRAATAVAEARVSAETEPRTFARVTTAAGAAATAAAAAACAAPDFLEAACTVASNLVCAAVRAQLRAAQGNCKETKETVLPRIIYSLYCGGCTTGKLASTMSRHEQDTAADDRVSLPTKATNNSPLGRTGDGDRSRQPLPETCEQGCDPIADLEDSSPLPLLPTTFNVLLTHAEQTRDEDLLLLLLAIAQEPSLVSRSAQSSPRRASGSLPLSSAPDLAQGSSTPQNSLGKLRPFLTLSDSSAIVVRGVGAASAGWRGFCVGSRGSASGTDARSTVGNQDADELHESRTYKHTDGEGLNECQALPFKMSIFAPAEDGRGLGDDGSVAATRTSTMNDGGNVPLVSGTGGSAAPISSTVVGEDCWGEDNVAASAFPCQQAGDVSRAKKGGFRQGPACGEALNAPRDPRSSDVSATSVEQFLLSLTSDAMSTTSCSSELSSAATSSFTCVCGRPSCPLCCCPIEEPQRSEAAGEAALPRGLHRVGAEGARQQSDALVELLRKAHCMPPPGLSLGGGCAPSVDERGLASKQSGNARSNLEVMQESNSCSTGDRSDSNAQTENGEGNRATAEGDVLAAAALLKSLSLQCGRADPTTETEAFPGIDAELAQRLLHFVQVCGSRNRTGSHNDKVAVVLRNGHDVEGTKQLASDVLAHRREGQGSAADRALSTTDCSSVDTKSSVDTAADAACERVSKSGSPGTARLGPAGKPRCPKATPQFFSVPTCGYSLPQSDVAEGEAGRADRVETTADGVGKRQEDLSGEAVGGAWADERGGDDVYRYGVRLRHLGSTGKVKACWTVWSKLKNSRGLQPNAVAYGCMYDALVSNGRVVEALELFEEMKREGQVLPNTIMYSTIIKGFAQSKQLDKALKMYAEMQQNGVAINIVTFNSIVDACARVGAMDKAAMLLEDMLSQGIKPDLITFSTIIKGYCVHGEMNKALHLLKAMRERQIKPDGVLYNSLLDGCVKTGRVSLCEYLWEEMQREEIPPSNFTLTILIKMHGRLYQLQKAFELVKELPRKYGFTINAHVYTCLMAACIVNREYSLALEVYDCMERNAVRGDPKTLTTIVGGCIKGRMIREAVNIVERALDQMAPSGGSAANGPGGDLGPSQHCGMALVDEKTLRFVVQQTKELGLPLVHKAIRVGLLRGRNAATALHVLGSSSAQSGPLGPPRTALGGSKQRNSHNSFPPAPPRCQLGSFLNDAESLPGNHGQNEGLDVMSRAKGRAGACSSVQVAPSSLPSNAGYGACSNGANVGYSPQFRQQAMNAEGFTSYAPYHIPSAIHEADSIAKKLAGNSQRGIDAQTVSGNCRYPEQYPDAAVWRYGSSVHLDGDTRRGALEVCPDQFPGRQTGGSTEPCADGDQAPRPGSLHGVSGDGFDGSFLPTLLSVHLSSVSELHANSQQGREETVSGHPREFVNGRGISCASGGSEMRPFGMSPFPGVSGSCTEVFTNKLDRRGCELSASGGDGANGREPASRASAVSPLHAQPFLPSPLDSPAGTPDGLAGSSPEGSFGLFSGPRADTAGKERRRNPPQRRRGEGGHQMLFNNSGFAMPSVYGTFGVSVPFSDGEGSSEAYSWRDGLQSHRPRRFGAGLGPADQLGFLDGCRRRARVHPQPPPPPHFAGAPHGAPARGAAGNGYLGGAGRRRRQFQGHMWRADARQLPKKEGC</sequence>
<feature type="compositionally biased region" description="Basic and acidic residues" evidence="3">
    <location>
        <begin position="1580"/>
        <end position="1593"/>
    </location>
</feature>
<dbReference type="NCBIfam" id="TIGR00756">
    <property type="entry name" value="PPR"/>
    <property type="match status" value="5"/>
</dbReference>
<feature type="compositionally biased region" description="Basic and acidic residues" evidence="3">
    <location>
        <begin position="286"/>
        <end position="297"/>
    </location>
</feature>
<organism evidence="5 7">
    <name type="scientific">Neospora caninum (strain Liverpool)</name>
    <dbReference type="NCBI Taxonomy" id="572307"/>
    <lineage>
        <taxon>Eukaryota</taxon>
        <taxon>Sar</taxon>
        <taxon>Alveolata</taxon>
        <taxon>Apicomplexa</taxon>
        <taxon>Conoidasida</taxon>
        <taxon>Coccidia</taxon>
        <taxon>Eucoccidiorida</taxon>
        <taxon>Eimeriorina</taxon>
        <taxon>Sarcocystidae</taxon>
        <taxon>Neospora</taxon>
    </lineage>
</organism>
<evidence type="ECO:0000313" key="6">
    <source>
        <dbReference type="EMBL" id="CEL64862.1"/>
    </source>
</evidence>
<feature type="region of interest" description="Disordered" evidence="3">
    <location>
        <begin position="1637"/>
        <end position="1723"/>
    </location>
</feature>
<accession>F0V933</accession>
<dbReference type="InterPro" id="IPR011990">
    <property type="entry name" value="TPR-like_helical_dom_sf"/>
</dbReference>
<feature type="repeat" description="PPR" evidence="2">
    <location>
        <begin position="1026"/>
        <end position="1060"/>
    </location>
</feature>
<dbReference type="InParanoid" id="F0V933"/>
<keyword evidence="1" id="KW-0677">Repeat</keyword>
<dbReference type="PANTHER" id="PTHR47941">
    <property type="entry name" value="PENTATRICOPEPTIDE REPEAT-CONTAINING PROTEIN 3, MITOCHONDRIAL"/>
    <property type="match status" value="1"/>
</dbReference>
<proteinExistence type="predicted"/>
<dbReference type="Pfam" id="PF01535">
    <property type="entry name" value="PPR"/>
    <property type="match status" value="1"/>
</dbReference>
<dbReference type="PROSITE" id="PS51375">
    <property type="entry name" value="PPR"/>
    <property type="match status" value="5"/>
</dbReference>
<dbReference type="Gene3D" id="1.25.40.10">
    <property type="entry name" value="Tetratricopeptide repeat domain"/>
    <property type="match status" value="3"/>
</dbReference>
<feature type="region of interest" description="Disordered" evidence="3">
    <location>
        <begin position="1335"/>
        <end position="1389"/>
    </location>
</feature>
<dbReference type="Proteomes" id="UP000007494">
    <property type="component" value="Chromosome III"/>
</dbReference>
<keyword evidence="7" id="KW-1185">Reference proteome</keyword>
<evidence type="ECO:0000313" key="7">
    <source>
        <dbReference type="Proteomes" id="UP000007494"/>
    </source>
</evidence>
<feature type="compositionally biased region" description="Polar residues" evidence="3">
    <location>
        <begin position="448"/>
        <end position="461"/>
    </location>
</feature>
<dbReference type="InterPro" id="IPR033443">
    <property type="entry name" value="PROP1-like_PPR_dom"/>
</dbReference>
<feature type="region of interest" description="Disordered" evidence="3">
    <location>
        <begin position="1574"/>
        <end position="1600"/>
    </location>
</feature>
<evidence type="ECO:0000256" key="3">
    <source>
        <dbReference type="SAM" id="MobiDB-lite"/>
    </source>
</evidence>
<reference evidence="6" key="4">
    <citation type="journal article" date="2015" name="PLoS ONE">
        <title>Comprehensive Evaluation of Toxoplasma gondii VEG and Neospora caninum LIV Genomes with Tachyzoite Stage Transcriptome and Proteome Defines Novel Transcript Features.</title>
        <authorList>
            <person name="Ramaprasad A."/>
            <person name="Mourier T."/>
            <person name="Naeem R."/>
            <person name="Malas T.B."/>
            <person name="Moussa E."/>
            <person name="Panigrahi A."/>
            <person name="Vermont S.J."/>
            <person name="Otto T.D."/>
            <person name="Wastling J."/>
            <person name="Pain A."/>
        </authorList>
    </citation>
    <scope>NUCLEOTIDE SEQUENCE</scope>
    <source>
        <strain evidence="6">Liverpool</strain>
    </source>
</reference>
<reference evidence="5" key="2">
    <citation type="submission" date="2011-03" db="EMBL/GenBank/DDBJ databases">
        <title>Comparative genomics and transcriptomics of Neospora caninum and Toxoplasma gondii.</title>
        <authorList>
            <person name="Reid A.J."/>
            <person name="Sohal A."/>
            <person name="Harris D."/>
            <person name="Quail M."/>
            <person name="Sanders M."/>
            <person name="Berriman M."/>
            <person name="Wastling J.M."/>
            <person name="Pain A."/>
        </authorList>
    </citation>
    <scope>NUCLEOTIDE SEQUENCE</scope>
    <source>
        <strain evidence="5">Liverpool</strain>
    </source>
</reference>
<feature type="compositionally biased region" description="Polar residues" evidence="3">
    <location>
        <begin position="403"/>
        <end position="412"/>
    </location>
</feature>
<feature type="region of interest" description="Disordered" evidence="3">
    <location>
        <begin position="286"/>
        <end position="339"/>
    </location>
</feature>
<feature type="compositionally biased region" description="Polar residues" evidence="3">
    <location>
        <begin position="722"/>
        <end position="742"/>
    </location>
</feature>
<feature type="compositionally biased region" description="Low complexity" evidence="3">
    <location>
        <begin position="1798"/>
        <end position="1810"/>
    </location>
</feature>
<dbReference type="OrthoDB" id="185373at2759"/>
<dbReference type="RefSeq" id="XP_003880292.1">
    <property type="nucleotide sequence ID" value="XM_003880243.1"/>
</dbReference>
<feature type="region of interest" description="Disordered" evidence="3">
    <location>
        <begin position="1785"/>
        <end position="1820"/>
    </location>
</feature>
<dbReference type="VEuPathDB" id="ToxoDB:NCLIV_007320"/>
<dbReference type="EMBL" id="FR823383">
    <property type="protein sequence ID" value="CBZ50258.1"/>
    <property type="molecule type" value="Genomic_DNA"/>
</dbReference>
<dbReference type="Pfam" id="PF17177">
    <property type="entry name" value="PPR_long"/>
    <property type="match status" value="1"/>
</dbReference>
<feature type="region of interest" description="Disordered" evidence="3">
    <location>
        <begin position="448"/>
        <end position="468"/>
    </location>
</feature>
<evidence type="ECO:0000256" key="2">
    <source>
        <dbReference type="PROSITE-ProRule" id="PRU00708"/>
    </source>
</evidence>
<feature type="repeat" description="PPR" evidence="2">
    <location>
        <begin position="1096"/>
        <end position="1130"/>
    </location>
</feature>
<name>F0V933_NEOCL</name>
<feature type="region of interest" description="Disordered" evidence="3">
    <location>
        <begin position="696"/>
        <end position="746"/>
    </location>
</feature>
<feature type="region of interest" description="Disordered" evidence="3">
    <location>
        <begin position="377"/>
        <end position="413"/>
    </location>
</feature>
<feature type="repeat" description="PPR" evidence="2">
    <location>
        <begin position="1131"/>
        <end position="1165"/>
    </location>
</feature>
<feature type="repeat" description="PPR" evidence="2">
    <location>
        <begin position="1061"/>
        <end position="1095"/>
    </location>
</feature>
<reference evidence="5" key="1">
    <citation type="submission" date="2011-02" db="EMBL/GenBank/DDBJ databases">
        <authorList>
            <person name="Aslett M."/>
        </authorList>
    </citation>
    <scope>NUCLEOTIDE SEQUENCE</scope>
    <source>
        <strain evidence="5">Liverpool</strain>
    </source>
</reference>
<evidence type="ECO:0000256" key="1">
    <source>
        <dbReference type="ARBA" id="ARBA00022737"/>
    </source>
</evidence>
<evidence type="ECO:0000313" key="5">
    <source>
        <dbReference type="EMBL" id="CBZ50258.1"/>
    </source>
</evidence>
<feature type="region of interest" description="Disordered" evidence="3">
    <location>
        <begin position="1519"/>
        <end position="1551"/>
    </location>
</feature>
<dbReference type="eggNOG" id="KOG4197">
    <property type="taxonomic scope" value="Eukaryota"/>
</dbReference>
<feature type="region of interest" description="Disordered" evidence="3">
    <location>
        <begin position="58"/>
        <end position="87"/>
    </location>
</feature>
<feature type="repeat" description="PPR" evidence="2">
    <location>
        <begin position="990"/>
        <end position="1024"/>
    </location>
</feature>
<reference evidence="7" key="3">
    <citation type="journal article" date="2012" name="PLoS Pathog.">
        <title>Comparative genomics of the apicomplexan parasites Toxoplasma gondii and Neospora caninum: Coccidia differing in host range and transmission strategy.</title>
        <authorList>
            <person name="Reid A.J."/>
            <person name="Vermont S.J."/>
            <person name="Cotton J.A."/>
            <person name="Harris D."/>
            <person name="Hill-Cawthorne G.A."/>
            <person name="Konen-Waisman S."/>
            <person name="Latham S.M."/>
            <person name="Mourier T."/>
            <person name="Norton R."/>
            <person name="Quail M.A."/>
            <person name="Sanders M."/>
            <person name="Shanmugam D."/>
            <person name="Sohal A."/>
            <person name="Wasmuth J.D."/>
            <person name="Brunk B."/>
            <person name="Grigg M.E."/>
            <person name="Howard J.C."/>
            <person name="Parkinson J."/>
            <person name="Roos D.S."/>
            <person name="Trees A.J."/>
            <person name="Berriman M."/>
            <person name="Pain A."/>
            <person name="Wastling J.M."/>
        </authorList>
    </citation>
    <scope>NUCLEOTIDE SEQUENCE [LARGE SCALE GENOMIC DNA]</scope>
    <source>
        <strain evidence="7">Liverpool</strain>
    </source>
</reference>
<evidence type="ECO:0000259" key="4">
    <source>
        <dbReference type="Pfam" id="PF17177"/>
    </source>
</evidence>
<dbReference type="InterPro" id="IPR002885">
    <property type="entry name" value="PPR_rpt"/>
</dbReference>
<dbReference type="EMBL" id="LN714477">
    <property type="protein sequence ID" value="CEL64862.1"/>
    <property type="molecule type" value="Genomic_DNA"/>
</dbReference>
<feature type="domain" description="PROP1-like PPR" evidence="4">
    <location>
        <begin position="1007"/>
        <end position="1147"/>
    </location>
</feature>